<reference evidence="2" key="1">
    <citation type="submission" date="2021-02" db="EMBL/GenBank/DDBJ databases">
        <title>Comparative genomics of Ferrovum myxofaciens strains, predominant extremophile bacteria forming large biofilm stalactites in acid mine ecosystems.</title>
        <authorList>
            <person name="Burkartova K."/>
            <person name="Ridl J."/>
            <person name="Pajer P."/>
            <person name="Falteisek L."/>
        </authorList>
    </citation>
    <scope>NUCLEOTIDE SEQUENCE</scope>
    <source>
        <strain evidence="2">MI1III</strain>
    </source>
</reference>
<evidence type="ECO:0000313" key="2">
    <source>
        <dbReference type="EMBL" id="QWY77673.1"/>
    </source>
</evidence>
<feature type="domain" description="Polyvalent protein metallopeptidase" evidence="1">
    <location>
        <begin position="36"/>
        <end position="98"/>
    </location>
</feature>
<evidence type="ECO:0000259" key="1">
    <source>
        <dbReference type="Pfam" id="PF18818"/>
    </source>
</evidence>
<accession>A0A9E6MY92</accession>
<organism evidence="2 3">
    <name type="scientific">Ferrovum myxofaciens</name>
    <dbReference type="NCBI Taxonomy" id="416213"/>
    <lineage>
        <taxon>Bacteria</taxon>
        <taxon>Pseudomonadati</taxon>
        <taxon>Pseudomonadota</taxon>
        <taxon>Betaproteobacteria</taxon>
        <taxon>Ferrovales</taxon>
        <taxon>Ferrovaceae</taxon>
        <taxon>Ferrovum</taxon>
    </lineage>
</organism>
<dbReference type="EMBL" id="CP071137">
    <property type="protein sequence ID" value="QWY77673.1"/>
    <property type="molecule type" value="Genomic_DNA"/>
</dbReference>
<dbReference type="Proteomes" id="UP000683551">
    <property type="component" value="Chromosome"/>
</dbReference>
<evidence type="ECO:0000313" key="3">
    <source>
        <dbReference type="Proteomes" id="UP000683551"/>
    </source>
</evidence>
<proteinExistence type="predicted"/>
<dbReference type="AlphaFoldDB" id="A0A9E6MY92"/>
<dbReference type="InterPro" id="IPR041459">
    <property type="entry name" value="MPTase-PolyVal"/>
</dbReference>
<dbReference type="RefSeq" id="WP_273180173.1">
    <property type="nucleotide sequence ID" value="NZ_CP053675.1"/>
</dbReference>
<name>A0A9E6MY92_9PROT</name>
<dbReference type="Pfam" id="PF18818">
    <property type="entry name" value="MPTase-PolyVal"/>
    <property type="match status" value="1"/>
</dbReference>
<sequence>MTARSYVVFNVEQCTDLEKIPPLNKPTRDIPTNERAERIMAAMKNDGLGFTEHPHHAFYSPGRDEVSLPPRESFKSVEGYYGTALHEIGHATGAAQRQPGRDYGRAPVRVGRLCQGRTPGRDFQCLHGG</sequence>
<protein>
    <recommendedName>
        <fullName evidence="1">Polyvalent protein metallopeptidase domain-containing protein</fullName>
    </recommendedName>
</protein>
<gene>
    <name evidence="2" type="ORF">JZL65_00875</name>
</gene>